<dbReference type="InterPro" id="IPR008183">
    <property type="entry name" value="Aldose_1/G6P_1-epimerase"/>
</dbReference>
<feature type="binding site" evidence="7">
    <location>
        <position position="57"/>
    </location>
    <ligand>
        <name>substrate</name>
    </ligand>
</feature>
<comment type="caution">
    <text evidence="8">The sequence shown here is derived from an EMBL/GenBank/DDBJ whole genome shotgun (WGS) entry which is preliminary data.</text>
</comment>
<evidence type="ECO:0000256" key="5">
    <source>
        <dbReference type="PIRNR" id="PIRNR016020"/>
    </source>
</evidence>
<protein>
    <recommendedName>
        <fullName evidence="3 5">glucose-6-phosphate 1-epimerase</fullName>
        <ecNumber evidence="3 5">5.1.3.15</ecNumber>
    </recommendedName>
</protein>
<feature type="binding site" evidence="7">
    <location>
        <position position="81"/>
    </location>
    <ligand>
        <name>substrate</name>
    </ligand>
</feature>
<dbReference type="EC" id="5.1.3.15" evidence="3 5"/>
<sequence>MPVVPGKGGLPKVVLSSGEASAELYLHGATLTSWKVGGEELLFVSPKALYAPPKAIRGGVPACFPQFAMLGPLQAQHGFARNTEWQVAEEGAASCRLVLESSEATLAQWPHPFRLEMAVSLHAGGALQQELTVVNTGEQAMEFTAALHTYFSVSDVSNASVVGLKGLQYVDNTSGSTSTDAADVVTFPGEVDRTYIAAPAAIKLRDSGRNSVLLLHKRGFADAVVWNPAEAKAASMGDLGAEHWRGFVCVEAAQARSGAVALAAGQRWSASVEYEYDHLEES</sequence>
<dbReference type="GO" id="GO:0047938">
    <property type="term" value="F:glucose-6-phosphate 1-epimerase activity"/>
    <property type="evidence" value="ECO:0007669"/>
    <property type="project" value="UniProtKB-UniRule"/>
</dbReference>
<dbReference type="InterPro" id="IPR014718">
    <property type="entry name" value="GH-type_carb-bd"/>
</dbReference>
<evidence type="ECO:0000256" key="2">
    <source>
        <dbReference type="ARBA" id="ARBA00005866"/>
    </source>
</evidence>
<proteinExistence type="inferred from homology"/>
<feature type="active site" evidence="6">
    <location>
        <position position="251"/>
    </location>
</feature>
<evidence type="ECO:0000313" key="8">
    <source>
        <dbReference type="EMBL" id="PRW61431.1"/>
    </source>
</evidence>
<feature type="active site" evidence="6">
    <location>
        <position position="148"/>
    </location>
</feature>
<dbReference type="CDD" id="cd09020">
    <property type="entry name" value="D-hex-6-P-epi_like"/>
    <property type="match status" value="1"/>
</dbReference>
<dbReference type="AlphaFoldDB" id="A0A2P6U539"/>
<dbReference type="GO" id="GO:0005737">
    <property type="term" value="C:cytoplasm"/>
    <property type="evidence" value="ECO:0007669"/>
    <property type="project" value="TreeGrafter"/>
</dbReference>
<dbReference type="GO" id="GO:0030246">
    <property type="term" value="F:carbohydrate binding"/>
    <property type="evidence" value="ECO:0007669"/>
    <property type="project" value="UniProtKB-UniRule"/>
</dbReference>
<dbReference type="InterPro" id="IPR025532">
    <property type="entry name" value="G6P_1-epimerase"/>
</dbReference>
<feature type="binding site" evidence="7">
    <location>
        <position position="76"/>
    </location>
    <ligand>
        <name>substrate</name>
    </ligand>
</feature>
<evidence type="ECO:0000313" key="9">
    <source>
        <dbReference type="Proteomes" id="UP000239899"/>
    </source>
</evidence>
<gene>
    <name evidence="8" type="ORF">C2E21_0110</name>
</gene>
<comment type="similarity">
    <text evidence="2 5">Belongs to the glucose-6-phosphate 1-epimerase family.</text>
</comment>
<dbReference type="Pfam" id="PF01263">
    <property type="entry name" value="Aldose_epim"/>
    <property type="match status" value="1"/>
</dbReference>
<dbReference type="InterPro" id="IPR011013">
    <property type="entry name" value="Gal_mutarotase_sf_dom"/>
</dbReference>
<keyword evidence="4 5" id="KW-0413">Isomerase</keyword>
<dbReference type="OrthoDB" id="1659429at2759"/>
<evidence type="ECO:0000256" key="4">
    <source>
        <dbReference type="ARBA" id="ARBA00023235"/>
    </source>
</evidence>
<accession>A0A2P6U539</accession>
<evidence type="ECO:0000256" key="6">
    <source>
        <dbReference type="PIRSR" id="PIRSR016020-1"/>
    </source>
</evidence>
<dbReference type="STRING" id="3076.A0A2P6U539"/>
<evidence type="ECO:0000256" key="7">
    <source>
        <dbReference type="PIRSR" id="PIRSR016020-2"/>
    </source>
</evidence>
<dbReference type="Gene3D" id="2.70.98.10">
    <property type="match status" value="1"/>
</dbReference>
<evidence type="ECO:0000256" key="1">
    <source>
        <dbReference type="ARBA" id="ARBA00001096"/>
    </source>
</evidence>
<dbReference type="PIRSF" id="PIRSF016020">
    <property type="entry name" value="PHexose_mutarotase"/>
    <property type="match status" value="1"/>
</dbReference>
<dbReference type="PANTHER" id="PTHR11122:SF13">
    <property type="entry name" value="GLUCOSE-6-PHOSPHATE 1-EPIMERASE"/>
    <property type="match status" value="1"/>
</dbReference>
<organism evidence="8 9">
    <name type="scientific">Chlorella sorokiniana</name>
    <name type="common">Freshwater green alga</name>
    <dbReference type="NCBI Taxonomy" id="3076"/>
    <lineage>
        <taxon>Eukaryota</taxon>
        <taxon>Viridiplantae</taxon>
        <taxon>Chlorophyta</taxon>
        <taxon>core chlorophytes</taxon>
        <taxon>Trebouxiophyceae</taxon>
        <taxon>Chlorellales</taxon>
        <taxon>Chlorellaceae</taxon>
        <taxon>Chlorella clade</taxon>
        <taxon>Chlorella</taxon>
    </lineage>
</organism>
<dbReference type="Proteomes" id="UP000239899">
    <property type="component" value="Unassembled WGS sequence"/>
</dbReference>
<dbReference type="EMBL" id="LHPG02000001">
    <property type="protein sequence ID" value="PRW61431.1"/>
    <property type="molecule type" value="Genomic_DNA"/>
</dbReference>
<name>A0A2P6U539_CHLSO</name>
<comment type="catalytic activity">
    <reaction evidence="1">
        <text>alpha-D-glucose 6-phosphate = beta-D-glucose 6-phosphate</text>
        <dbReference type="Rhea" id="RHEA:16249"/>
        <dbReference type="ChEBI" id="CHEBI:58225"/>
        <dbReference type="ChEBI" id="CHEBI:58247"/>
        <dbReference type="EC" id="5.1.3.15"/>
    </reaction>
</comment>
<reference evidence="8 9" key="1">
    <citation type="journal article" date="2018" name="Plant J.">
        <title>Genome sequences of Chlorella sorokiniana UTEX 1602 and Micractinium conductrix SAG 241.80: implications to maltose excretion by a green alga.</title>
        <authorList>
            <person name="Arriola M.B."/>
            <person name="Velmurugan N."/>
            <person name="Zhang Y."/>
            <person name="Plunkett M.H."/>
            <person name="Hondzo H."/>
            <person name="Barney B.M."/>
        </authorList>
    </citation>
    <scope>NUCLEOTIDE SEQUENCE [LARGE SCALE GENOMIC DNA]</scope>
    <source>
        <strain evidence="9">UTEX 1602</strain>
    </source>
</reference>
<dbReference type="GO" id="GO:0005975">
    <property type="term" value="P:carbohydrate metabolic process"/>
    <property type="evidence" value="ECO:0007669"/>
    <property type="project" value="InterPro"/>
</dbReference>
<keyword evidence="9" id="KW-1185">Reference proteome</keyword>
<dbReference type="SUPFAM" id="SSF74650">
    <property type="entry name" value="Galactose mutarotase-like"/>
    <property type="match status" value="1"/>
</dbReference>
<dbReference type="PANTHER" id="PTHR11122">
    <property type="entry name" value="APOSPORY-ASSOCIATED PROTEIN C-RELATED"/>
    <property type="match status" value="1"/>
</dbReference>
<evidence type="ECO:0000256" key="3">
    <source>
        <dbReference type="ARBA" id="ARBA00012083"/>
    </source>
</evidence>